<dbReference type="GO" id="GO:0000155">
    <property type="term" value="F:phosphorelay sensor kinase activity"/>
    <property type="evidence" value="ECO:0007669"/>
    <property type="project" value="InterPro"/>
</dbReference>
<keyword evidence="6" id="KW-0597">Phosphoprotein</keyword>
<feature type="domain" description="Histidine kinase" evidence="16">
    <location>
        <begin position="252"/>
        <end position="453"/>
    </location>
</feature>
<evidence type="ECO:0000256" key="2">
    <source>
        <dbReference type="ARBA" id="ARBA00004429"/>
    </source>
</evidence>
<keyword evidence="8 15" id="KW-0812">Transmembrane</keyword>
<reference evidence="18" key="2">
    <citation type="submission" date="2020-09" db="EMBL/GenBank/DDBJ databases">
        <authorList>
            <person name="Sun Q."/>
            <person name="Zhou Y."/>
        </authorList>
    </citation>
    <scope>NUCLEOTIDE SEQUENCE</scope>
    <source>
        <strain evidence="18">CGMCC 1.10998</strain>
    </source>
</reference>
<evidence type="ECO:0000313" key="18">
    <source>
        <dbReference type="EMBL" id="GGC64264.1"/>
    </source>
</evidence>
<dbReference type="RefSeq" id="WP_188564760.1">
    <property type="nucleotide sequence ID" value="NZ_BMED01000001.1"/>
</dbReference>
<keyword evidence="13" id="KW-0902">Two-component regulatory system</keyword>
<keyword evidence="11" id="KW-0067">ATP-binding</keyword>
<evidence type="ECO:0000256" key="6">
    <source>
        <dbReference type="ARBA" id="ARBA00022553"/>
    </source>
</evidence>
<dbReference type="SMART" id="SM00387">
    <property type="entry name" value="HATPase_c"/>
    <property type="match status" value="1"/>
</dbReference>
<dbReference type="CDD" id="cd06225">
    <property type="entry name" value="HAMP"/>
    <property type="match status" value="1"/>
</dbReference>
<evidence type="ECO:0000256" key="3">
    <source>
        <dbReference type="ARBA" id="ARBA00012438"/>
    </source>
</evidence>
<evidence type="ECO:0000256" key="14">
    <source>
        <dbReference type="ARBA" id="ARBA00023136"/>
    </source>
</evidence>
<dbReference type="AlphaFoldDB" id="A0A916U9Q4"/>
<protein>
    <recommendedName>
        <fullName evidence="3">histidine kinase</fullName>
        <ecNumber evidence="3">2.7.13.3</ecNumber>
    </recommendedName>
</protein>
<keyword evidence="7" id="KW-0808">Transferase</keyword>
<dbReference type="Gene3D" id="1.10.287.130">
    <property type="match status" value="1"/>
</dbReference>
<dbReference type="SMART" id="SM00388">
    <property type="entry name" value="HisKA"/>
    <property type="match status" value="1"/>
</dbReference>
<keyword evidence="12 15" id="KW-1133">Transmembrane helix</keyword>
<dbReference type="SMART" id="SM00304">
    <property type="entry name" value="HAMP"/>
    <property type="match status" value="1"/>
</dbReference>
<dbReference type="SUPFAM" id="SSF55874">
    <property type="entry name" value="ATPase domain of HSP90 chaperone/DNA topoisomerase II/histidine kinase"/>
    <property type="match status" value="1"/>
</dbReference>
<dbReference type="GO" id="GO:0005886">
    <property type="term" value="C:plasma membrane"/>
    <property type="evidence" value="ECO:0007669"/>
    <property type="project" value="UniProtKB-SubCell"/>
</dbReference>
<dbReference type="SUPFAM" id="SSF47384">
    <property type="entry name" value="Homodimeric domain of signal transducing histidine kinase"/>
    <property type="match status" value="1"/>
</dbReference>
<sequence>MSAADTLAPQLSSAQPRRLPSSWLPRTLFARLTLILFTGLALAYALSFTVIIVERDKATTSLMLGFMEQDVSSSVALLDRLPASERALWLPRLERRSYGFVLGPGATGAAPDERLSKLLATSIEQSIGTRYQLSANAVPGLTEHLQVHLKLSDGEPLTIDLRPRIMPLSPWLVPLLLLQLALLTAFSWLCVRLATRPLEELATAADALGPDLSPSRLAEDGPTEVARAASAFNAMQDRIAIYMTERMQILAAISHDLQTPITRMRLRADLMDDDEHRGTLMRNLQEMEALVREGVTYARTLHGAAEQPLRLDPDALLNSLIYDYIDADAAVTISGSIGKPLMLRPVALRRILTNLIDNALKYGGNADLVVSTAADGSVILSVLDQGPGIPAEKLEAVFQPFYRLEASRNRNSGGTGLGLAIARQLAQAIGGTLELHNRPAGGLEARFTLPASLQVSE</sequence>
<evidence type="ECO:0000256" key="7">
    <source>
        <dbReference type="ARBA" id="ARBA00022679"/>
    </source>
</evidence>
<evidence type="ECO:0000256" key="5">
    <source>
        <dbReference type="ARBA" id="ARBA00022519"/>
    </source>
</evidence>
<evidence type="ECO:0000256" key="4">
    <source>
        <dbReference type="ARBA" id="ARBA00022475"/>
    </source>
</evidence>
<dbReference type="InterPro" id="IPR036890">
    <property type="entry name" value="HATPase_C_sf"/>
</dbReference>
<evidence type="ECO:0000256" key="10">
    <source>
        <dbReference type="ARBA" id="ARBA00022777"/>
    </source>
</evidence>
<evidence type="ECO:0000256" key="9">
    <source>
        <dbReference type="ARBA" id="ARBA00022741"/>
    </source>
</evidence>
<dbReference type="InterPro" id="IPR005467">
    <property type="entry name" value="His_kinase_dom"/>
</dbReference>
<evidence type="ECO:0000256" key="15">
    <source>
        <dbReference type="SAM" id="Phobius"/>
    </source>
</evidence>
<dbReference type="PROSITE" id="PS50109">
    <property type="entry name" value="HIS_KIN"/>
    <property type="match status" value="1"/>
</dbReference>
<dbReference type="Proteomes" id="UP000637423">
    <property type="component" value="Unassembled WGS sequence"/>
</dbReference>
<keyword evidence="19" id="KW-1185">Reference proteome</keyword>
<dbReference type="Pfam" id="PF00672">
    <property type="entry name" value="HAMP"/>
    <property type="match status" value="1"/>
</dbReference>
<feature type="transmembrane region" description="Helical" evidence="15">
    <location>
        <begin position="171"/>
        <end position="189"/>
    </location>
</feature>
<evidence type="ECO:0000256" key="12">
    <source>
        <dbReference type="ARBA" id="ARBA00022989"/>
    </source>
</evidence>
<name>A0A916U9Q4_9BURK</name>
<keyword evidence="9" id="KW-0547">Nucleotide-binding</keyword>
<dbReference type="InterPro" id="IPR003594">
    <property type="entry name" value="HATPase_dom"/>
</dbReference>
<evidence type="ECO:0000259" key="16">
    <source>
        <dbReference type="PROSITE" id="PS50109"/>
    </source>
</evidence>
<feature type="transmembrane region" description="Helical" evidence="15">
    <location>
        <begin position="28"/>
        <end position="53"/>
    </location>
</feature>
<keyword evidence="5" id="KW-0997">Cell inner membrane</keyword>
<keyword evidence="14 15" id="KW-0472">Membrane</keyword>
<dbReference type="EC" id="2.7.13.3" evidence="3"/>
<dbReference type="InterPro" id="IPR003660">
    <property type="entry name" value="HAMP_dom"/>
</dbReference>
<evidence type="ECO:0000256" key="8">
    <source>
        <dbReference type="ARBA" id="ARBA00022692"/>
    </source>
</evidence>
<reference evidence="18" key="1">
    <citation type="journal article" date="2014" name="Int. J. Syst. Evol. Microbiol.">
        <title>Complete genome sequence of Corynebacterium casei LMG S-19264T (=DSM 44701T), isolated from a smear-ripened cheese.</title>
        <authorList>
            <consortium name="US DOE Joint Genome Institute (JGI-PGF)"/>
            <person name="Walter F."/>
            <person name="Albersmeier A."/>
            <person name="Kalinowski J."/>
            <person name="Ruckert C."/>
        </authorList>
    </citation>
    <scope>NUCLEOTIDE SEQUENCE</scope>
    <source>
        <strain evidence="18">CGMCC 1.10998</strain>
    </source>
</reference>
<evidence type="ECO:0000256" key="13">
    <source>
        <dbReference type="ARBA" id="ARBA00023012"/>
    </source>
</evidence>
<dbReference type="InterPro" id="IPR004358">
    <property type="entry name" value="Sig_transdc_His_kin-like_C"/>
</dbReference>
<dbReference type="Gene3D" id="3.30.565.10">
    <property type="entry name" value="Histidine kinase-like ATPase, C-terminal domain"/>
    <property type="match status" value="1"/>
</dbReference>
<dbReference type="PROSITE" id="PS50885">
    <property type="entry name" value="HAMP"/>
    <property type="match status" value="1"/>
</dbReference>
<dbReference type="CDD" id="cd00082">
    <property type="entry name" value="HisKA"/>
    <property type="match status" value="1"/>
</dbReference>
<keyword evidence="10 18" id="KW-0418">Kinase</keyword>
<evidence type="ECO:0000313" key="19">
    <source>
        <dbReference type="Proteomes" id="UP000637423"/>
    </source>
</evidence>
<keyword evidence="4" id="KW-1003">Cell membrane</keyword>
<proteinExistence type="predicted"/>
<comment type="subcellular location">
    <subcellularLocation>
        <location evidence="2">Cell inner membrane</location>
        <topology evidence="2">Multi-pass membrane protein</topology>
    </subcellularLocation>
</comment>
<dbReference type="InterPro" id="IPR050980">
    <property type="entry name" value="2C_sensor_his_kinase"/>
</dbReference>
<dbReference type="PANTHER" id="PTHR44936:SF5">
    <property type="entry name" value="SENSOR HISTIDINE KINASE ENVZ"/>
    <property type="match status" value="1"/>
</dbReference>
<accession>A0A916U9Q4</accession>
<feature type="domain" description="HAMP" evidence="17">
    <location>
        <begin position="192"/>
        <end position="244"/>
    </location>
</feature>
<evidence type="ECO:0000256" key="1">
    <source>
        <dbReference type="ARBA" id="ARBA00000085"/>
    </source>
</evidence>
<dbReference type="PRINTS" id="PR00344">
    <property type="entry name" value="BCTRLSENSOR"/>
</dbReference>
<evidence type="ECO:0000259" key="17">
    <source>
        <dbReference type="PROSITE" id="PS50885"/>
    </source>
</evidence>
<organism evidence="18 19">
    <name type="scientific">Undibacterium terreum</name>
    <dbReference type="NCBI Taxonomy" id="1224302"/>
    <lineage>
        <taxon>Bacteria</taxon>
        <taxon>Pseudomonadati</taxon>
        <taxon>Pseudomonadota</taxon>
        <taxon>Betaproteobacteria</taxon>
        <taxon>Burkholderiales</taxon>
        <taxon>Oxalobacteraceae</taxon>
        <taxon>Undibacterium</taxon>
    </lineage>
</organism>
<dbReference type="EMBL" id="BMED01000001">
    <property type="protein sequence ID" value="GGC64264.1"/>
    <property type="molecule type" value="Genomic_DNA"/>
</dbReference>
<dbReference type="InterPro" id="IPR003661">
    <property type="entry name" value="HisK_dim/P_dom"/>
</dbReference>
<evidence type="ECO:0000256" key="11">
    <source>
        <dbReference type="ARBA" id="ARBA00022840"/>
    </source>
</evidence>
<dbReference type="Pfam" id="PF02518">
    <property type="entry name" value="HATPase_c"/>
    <property type="match status" value="1"/>
</dbReference>
<dbReference type="InterPro" id="IPR036097">
    <property type="entry name" value="HisK_dim/P_sf"/>
</dbReference>
<comment type="caution">
    <text evidence="18">The sequence shown here is derived from an EMBL/GenBank/DDBJ whole genome shotgun (WGS) entry which is preliminary data.</text>
</comment>
<dbReference type="PANTHER" id="PTHR44936">
    <property type="entry name" value="SENSOR PROTEIN CREC"/>
    <property type="match status" value="1"/>
</dbReference>
<dbReference type="GO" id="GO:0005524">
    <property type="term" value="F:ATP binding"/>
    <property type="evidence" value="ECO:0007669"/>
    <property type="project" value="UniProtKB-KW"/>
</dbReference>
<comment type="catalytic activity">
    <reaction evidence="1">
        <text>ATP + protein L-histidine = ADP + protein N-phospho-L-histidine.</text>
        <dbReference type="EC" id="2.7.13.3"/>
    </reaction>
</comment>
<gene>
    <name evidence="18" type="ORF">GCM10011396_09020</name>
</gene>